<name>Q0RWN3_RHOJR</name>
<dbReference type="Proteomes" id="UP000008710">
    <property type="component" value="Plasmid pRHL2"/>
</dbReference>
<dbReference type="KEGG" id="rha:RHA1_ro10110"/>
<dbReference type="HOGENOM" id="CLU_2466958_0_0_11"/>
<protein>
    <submittedName>
        <fullName evidence="1">Uncharacterized protein</fullName>
    </submittedName>
</protein>
<accession>Q0RWN3</accession>
<proteinExistence type="predicted"/>
<dbReference type="AlphaFoldDB" id="Q0RWN3"/>
<geneLocation type="plasmid" evidence="1 2">
    <name>pRHL2</name>
</geneLocation>
<gene>
    <name evidence="1" type="ordered locus">RHA1_ro10110</name>
</gene>
<evidence type="ECO:0000313" key="1">
    <source>
        <dbReference type="EMBL" id="ABH00303.1"/>
    </source>
</evidence>
<reference evidence="2" key="1">
    <citation type="journal article" date="2006" name="Proc. Natl. Acad. Sci. U.S.A.">
        <title>The complete genome of Rhodococcus sp. RHA1 provides insights into a catabolic powerhouse.</title>
        <authorList>
            <person name="McLeod M.P."/>
            <person name="Warren R.L."/>
            <person name="Hsiao W.W.L."/>
            <person name="Araki N."/>
            <person name="Myhre M."/>
            <person name="Fernandes C."/>
            <person name="Miyazawa D."/>
            <person name="Wong W."/>
            <person name="Lillquist A.L."/>
            <person name="Wang D."/>
            <person name="Dosanjh M."/>
            <person name="Hara H."/>
            <person name="Petrescu A."/>
            <person name="Morin R.D."/>
            <person name="Yang G."/>
            <person name="Stott J.M."/>
            <person name="Schein J.E."/>
            <person name="Shin H."/>
            <person name="Smailus D."/>
            <person name="Siddiqui A.S."/>
            <person name="Marra M.A."/>
            <person name="Jones S.J.M."/>
            <person name="Holt R."/>
            <person name="Brinkman F.S.L."/>
            <person name="Miyauchi K."/>
            <person name="Fukuda M."/>
            <person name="Davies J.E."/>
            <person name="Mohn W.W."/>
            <person name="Eltis L.D."/>
        </authorList>
    </citation>
    <scope>NUCLEOTIDE SEQUENCE [LARGE SCALE GENOMIC DNA]</scope>
    <source>
        <strain evidence="2">RHA1</strain>
    </source>
</reference>
<dbReference type="EMBL" id="CP000433">
    <property type="protein sequence ID" value="ABH00303.1"/>
    <property type="molecule type" value="Genomic_DNA"/>
</dbReference>
<keyword evidence="1" id="KW-0614">Plasmid</keyword>
<sequence length="88" mass="9876">MDRTGNRTTRCMRSPQVCIRTRIYCACVRATAFSRSQRAGARDAFSGHSGSFQLDDDKRNCLVWLEHLEGVSGKRCALTPSGTRPLRK</sequence>
<organism evidence="1 2">
    <name type="scientific">Rhodococcus jostii (strain RHA1)</name>
    <dbReference type="NCBI Taxonomy" id="101510"/>
    <lineage>
        <taxon>Bacteria</taxon>
        <taxon>Bacillati</taxon>
        <taxon>Actinomycetota</taxon>
        <taxon>Actinomycetes</taxon>
        <taxon>Mycobacteriales</taxon>
        <taxon>Nocardiaceae</taxon>
        <taxon>Rhodococcus</taxon>
    </lineage>
</organism>
<evidence type="ECO:0000313" key="2">
    <source>
        <dbReference type="Proteomes" id="UP000008710"/>
    </source>
</evidence>